<proteinExistence type="predicted"/>
<dbReference type="Pfam" id="PF02734">
    <property type="entry name" value="Dak2"/>
    <property type="match status" value="1"/>
</dbReference>
<dbReference type="OrthoDB" id="9800291at2"/>
<reference evidence="4 5" key="1">
    <citation type="submission" date="2019-08" db="EMBL/GenBank/DDBJ databases">
        <authorList>
            <person name="Grouzdev D."/>
            <person name="Tikhonova E."/>
            <person name="Kravchenko I."/>
        </authorList>
    </citation>
    <scope>NUCLEOTIDE SEQUENCE [LARGE SCALE GENOMIC DNA]</scope>
    <source>
        <strain evidence="4 5">59b</strain>
    </source>
</reference>
<protein>
    <submittedName>
        <fullName evidence="4">Dihydroxyacetone kinase subunit L</fullName>
    </submittedName>
</protein>
<keyword evidence="5" id="KW-1185">Reference proteome</keyword>
<dbReference type="GO" id="GO:0005829">
    <property type="term" value="C:cytosol"/>
    <property type="evidence" value="ECO:0007669"/>
    <property type="project" value="TreeGrafter"/>
</dbReference>
<dbReference type="InterPro" id="IPR050861">
    <property type="entry name" value="Dihydroxyacetone_Kinase"/>
</dbReference>
<evidence type="ECO:0000259" key="3">
    <source>
        <dbReference type="PROSITE" id="PS51480"/>
    </source>
</evidence>
<evidence type="ECO:0000256" key="2">
    <source>
        <dbReference type="ARBA" id="ARBA00022777"/>
    </source>
</evidence>
<dbReference type="RefSeq" id="WP_149234970.1">
    <property type="nucleotide sequence ID" value="NZ_JALJXJ010000021.1"/>
</dbReference>
<dbReference type="EMBL" id="VTTN01000022">
    <property type="protein sequence ID" value="KAA0590353.1"/>
    <property type="molecule type" value="Genomic_DNA"/>
</dbReference>
<dbReference type="PANTHER" id="PTHR28629:SF4">
    <property type="entry name" value="TRIOKINASE_FMN CYCLASE"/>
    <property type="match status" value="1"/>
</dbReference>
<dbReference type="SUPFAM" id="SSF101473">
    <property type="entry name" value="DhaL-like"/>
    <property type="match status" value="1"/>
</dbReference>
<dbReference type="PANTHER" id="PTHR28629">
    <property type="entry name" value="TRIOKINASE/FMN CYCLASE"/>
    <property type="match status" value="1"/>
</dbReference>
<accession>A0A5A9G711</accession>
<gene>
    <name evidence="4" type="ORF">FZ942_31350</name>
</gene>
<dbReference type="SMART" id="SM01120">
    <property type="entry name" value="Dak2"/>
    <property type="match status" value="1"/>
</dbReference>
<keyword evidence="1" id="KW-0808">Transferase</keyword>
<keyword evidence="2 4" id="KW-0418">Kinase</keyword>
<name>A0A5A9G711_AZOLI</name>
<dbReference type="Proteomes" id="UP000324927">
    <property type="component" value="Unassembled WGS sequence"/>
</dbReference>
<sequence length="206" mass="21315">MSDTLDAAAFRAALLRIRDAAAAAQAELDAADGRIGDGDTGIMLRRLFEAVAAAAPADVADLGLFFRACAKRASESTGSSLGTLVTVALMLLAKRLAGRTKLPVAELGGLLGEIRDQAMARGGAALGDKTVVDMLDAVARAIDGLDREAAAMAAGRAMDETLAGFRDRPNRIGRARMFAERSIGIDDPGMLAFARLTAVLTRAEGA</sequence>
<evidence type="ECO:0000313" key="4">
    <source>
        <dbReference type="EMBL" id="KAA0590353.1"/>
    </source>
</evidence>
<evidence type="ECO:0000313" key="5">
    <source>
        <dbReference type="Proteomes" id="UP000324927"/>
    </source>
</evidence>
<organism evidence="4 5">
    <name type="scientific">Azospirillum lipoferum</name>
    <dbReference type="NCBI Taxonomy" id="193"/>
    <lineage>
        <taxon>Bacteria</taxon>
        <taxon>Pseudomonadati</taxon>
        <taxon>Pseudomonadota</taxon>
        <taxon>Alphaproteobacteria</taxon>
        <taxon>Rhodospirillales</taxon>
        <taxon>Azospirillaceae</taxon>
        <taxon>Azospirillum</taxon>
    </lineage>
</organism>
<dbReference type="PROSITE" id="PS51480">
    <property type="entry name" value="DHAL"/>
    <property type="match status" value="1"/>
</dbReference>
<dbReference type="GO" id="GO:0019563">
    <property type="term" value="P:glycerol catabolic process"/>
    <property type="evidence" value="ECO:0007669"/>
    <property type="project" value="TreeGrafter"/>
</dbReference>
<feature type="domain" description="DhaL" evidence="3">
    <location>
        <begin position="8"/>
        <end position="202"/>
    </location>
</feature>
<dbReference type="InterPro" id="IPR004007">
    <property type="entry name" value="DhaL_dom"/>
</dbReference>
<comment type="caution">
    <text evidence="4">The sequence shown here is derived from an EMBL/GenBank/DDBJ whole genome shotgun (WGS) entry which is preliminary data.</text>
</comment>
<dbReference type="GO" id="GO:0004371">
    <property type="term" value="F:glycerone kinase activity"/>
    <property type="evidence" value="ECO:0007669"/>
    <property type="project" value="InterPro"/>
</dbReference>
<dbReference type="Gene3D" id="1.25.40.340">
    <property type="match status" value="1"/>
</dbReference>
<dbReference type="InterPro" id="IPR036117">
    <property type="entry name" value="DhaL_dom_sf"/>
</dbReference>
<dbReference type="AlphaFoldDB" id="A0A5A9G711"/>
<evidence type="ECO:0000256" key="1">
    <source>
        <dbReference type="ARBA" id="ARBA00022679"/>
    </source>
</evidence>